<dbReference type="KEGG" id="mars:A8C75_03875"/>
<dbReference type="InterPro" id="IPR036388">
    <property type="entry name" value="WH-like_DNA-bd_sf"/>
</dbReference>
<accession>A0A1A9EUW0</accession>
<dbReference type="EMBL" id="CP015839">
    <property type="protein sequence ID" value="ANG61696.1"/>
    <property type="molecule type" value="Genomic_DNA"/>
</dbReference>
<dbReference type="Gene3D" id="1.10.10.10">
    <property type="entry name" value="Winged helix-like DNA-binding domain superfamily/Winged helix DNA-binding domain"/>
    <property type="match status" value="1"/>
</dbReference>
<proteinExistence type="inferred from homology"/>
<reference evidence="6 7" key="2">
    <citation type="journal article" date="2018" name="Int. J. Syst. Evol. Microbiol.">
        <title>Marinobacterium aestuarii sp. nov., a benzene-degrading marine bacterium isolated from estuary sediment.</title>
        <authorList>
            <person name="Bae S.S."/>
            <person name="Jung J."/>
            <person name="Chung D."/>
            <person name="Baek K."/>
        </authorList>
    </citation>
    <scope>NUCLEOTIDE SEQUENCE [LARGE SCALE GENOMIC DNA]</scope>
    <source>
        <strain evidence="6 7">ST58-10</strain>
    </source>
</reference>
<dbReference type="GO" id="GO:0003700">
    <property type="term" value="F:DNA-binding transcription factor activity"/>
    <property type="evidence" value="ECO:0007669"/>
    <property type="project" value="InterPro"/>
</dbReference>
<evidence type="ECO:0000256" key="3">
    <source>
        <dbReference type="ARBA" id="ARBA00023125"/>
    </source>
</evidence>
<dbReference type="AlphaFoldDB" id="A0A1A9EUW0"/>
<dbReference type="SUPFAM" id="SSF46785">
    <property type="entry name" value="Winged helix' DNA-binding domain"/>
    <property type="match status" value="1"/>
</dbReference>
<dbReference type="Gene3D" id="3.40.190.290">
    <property type="match status" value="1"/>
</dbReference>
<organism evidence="6 7">
    <name type="scientific">Marinobacterium aestuarii</name>
    <dbReference type="NCBI Taxonomy" id="1821621"/>
    <lineage>
        <taxon>Bacteria</taxon>
        <taxon>Pseudomonadati</taxon>
        <taxon>Pseudomonadota</taxon>
        <taxon>Gammaproteobacteria</taxon>
        <taxon>Oceanospirillales</taxon>
        <taxon>Oceanospirillaceae</taxon>
        <taxon>Marinobacterium</taxon>
    </lineage>
</organism>
<dbReference type="InterPro" id="IPR036390">
    <property type="entry name" value="WH_DNA-bd_sf"/>
</dbReference>
<keyword evidence="2" id="KW-0805">Transcription regulation</keyword>
<evidence type="ECO:0000313" key="6">
    <source>
        <dbReference type="EMBL" id="ANG61696.1"/>
    </source>
</evidence>
<dbReference type="PANTHER" id="PTHR30537">
    <property type="entry name" value="HTH-TYPE TRANSCRIPTIONAL REGULATOR"/>
    <property type="match status" value="1"/>
</dbReference>
<dbReference type="GO" id="GO:0006351">
    <property type="term" value="P:DNA-templated transcription"/>
    <property type="evidence" value="ECO:0007669"/>
    <property type="project" value="TreeGrafter"/>
</dbReference>
<feature type="domain" description="HTH lysR-type" evidence="5">
    <location>
        <begin position="5"/>
        <end position="62"/>
    </location>
</feature>
<dbReference type="InterPro" id="IPR000847">
    <property type="entry name" value="LysR_HTH_N"/>
</dbReference>
<dbReference type="InterPro" id="IPR005119">
    <property type="entry name" value="LysR_subst-bd"/>
</dbReference>
<keyword evidence="3" id="KW-0238">DNA-binding</keyword>
<dbReference type="PANTHER" id="PTHR30537:SF5">
    <property type="entry name" value="HTH-TYPE TRANSCRIPTIONAL ACTIVATOR TTDR-RELATED"/>
    <property type="match status" value="1"/>
</dbReference>
<dbReference type="GO" id="GO:0043565">
    <property type="term" value="F:sequence-specific DNA binding"/>
    <property type="evidence" value="ECO:0007669"/>
    <property type="project" value="TreeGrafter"/>
</dbReference>
<comment type="similarity">
    <text evidence="1">Belongs to the LysR transcriptional regulatory family.</text>
</comment>
<dbReference type="STRING" id="1821621.A8C75_03875"/>
<dbReference type="Proteomes" id="UP000078070">
    <property type="component" value="Chromosome"/>
</dbReference>
<dbReference type="OrthoDB" id="9815676at2"/>
<gene>
    <name evidence="6" type="ORF">A8C75_03875</name>
</gene>
<dbReference type="PROSITE" id="PS50931">
    <property type="entry name" value="HTH_LYSR"/>
    <property type="match status" value="1"/>
</dbReference>
<evidence type="ECO:0000256" key="2">
    <source>
        <dbReference type="ARBA" id="ARBA00023015"/>
    </source>
</evidence>
<evidence type="ECO:0000256" key="4">
    <source>
        <dbReference type="ARBA" id="ARBA00023163"/>
    </source>
</evidence>
<keyword evidence="7" id="KW-1185">Reference proteome</keyword>
<dbReference type="FunFam" id="1.10.10.10:FF:000001">
    <property type="entry name" value="LysR family transcriptional regulator"/>
    <property type="match status" value="1"/>
</dbReference>
<name>A0A1A9EUW0_9GAMM</name>
<dbReference type="RefSeq" id="WP_067378366.1">
    <property type="nucleotide sequence ID" value="NZ_CP015839.1"/>
</dbReference>
<reference evidence="7" key="1">
    <citation type="submission" date="2016-05" db="EMBL/GenBank/DDBJ databases">
        <authorList>
            <person name="Baek K."/>
            <person name="Yang S.-J."/>
        </authorList>
    </citation>
    <scope>NUCLEOTIDE SEQUENCE [LARGE SCALE GENOMIC DNA]</scope>
    <source>
        <strain evidence="7">ST58-10</strain>
    </source>
</reference>
<dbReference type="InterPro" id="IPR058163">
    <property type="entry name" value="LysR-type_TF_proteobact-type"/>
</dbReference>
<evidence type="ECO:0000313" key="7">
    <source>
        <dbReference type="Proteomes" id="UP000078070"/>
    </source>
</evidence>
<evidence type="ECO:0000259" key="5">
    <source>
        <dbReference type="PROSITE" id="PS50931"/>
    </source>
</evidence>
<evidence type="ECO:0000256" key="1">
    <source>
        <dbReference type="ARBA" id="ARBA00009437"/>
    </source>
</evidence>
<protein>
    <submittedName>
        <fullName evidence="6">LysR family transcriptional regulator</fullName>
    </submittedName>
</protein>
<keyword evidence="4" id="KW-0804">Transcription</keyword>
<dbReference type="Pfam" id="PF00126">
    <property type="entry name" value="HTH_1"/>
    <property type="match status" value="1"/>
</dbReference>
<sequence>MKNNWELVDLSVFCAVVKCGSFTEAAKELGYSGPYVSKRIADLETKLGARLFNRTTRSIQITPEGQIAHAWACKILDATQAMARDVANSKTSPTGSLRISTSLRLGRNHVAPILSQLVRDHPGLDVWLELVDRRVDLLEEGIDIDIRSGGVDEPHLVSQLVVESARILCATPEYLARQGTPKVLTDLSQHQCMLFRDGDYPFGSWRLNGPNGLETVRVSGNVLRSHHSDVVKNWALDGQGVILLSEWDAAASLRDGSFVRVLPQYSYKVDIWAVTQARLSHSARMKVCVDYLVEKLRVGPFALDTM</sequence>
<dbReference type="Pfam" id="PF03466">
    <property type="entry name" value="LysR_substrate"/>
    <property type="match status" value="1"/>
</dbReference>
<dbReference type="SUPFAM" id="SSF53850">
    <property type="entry name" value="Periplasmic binding protein-like II"/>
    <property type="match status" value="1"/>
</dbReference>